<evidence type="ECO:0000256" key="2">
    <source>
        <dbReference type="ARBA" id="ARBA00022692"/>
    </source>
</evidence>
<dbReference type="RefSeq" id="WP_184783679.1">
    <property type="nucleotide sequence ID" value="NZ_JACHMG010000001.1"/>
</dbReference>
<feature type="transmembrane region" description="Helical" evidence="5">
    <location>
        <begin position="227"/>
        <end position="248"/>
    </location>
</feature>
<dbReference type="GO" id="GO:0016020">
    <property type="term" value="C:membrane"/>
    <property type="evidence" value="ECO:0007669"/>
    <property type="project" value="UniProtKB-SubCell"/>
</dbReference>
<keyword evidence="4 5" id="KW-0472">Membrane</keyword>
<dbReference type="PANTHER" id="PTHR40761:SF1">
    <property type="entry name" value="CONSERVED INTEGRAL MEMBRANE ALANINE VALINE AND LEUCINE RICH PROTEIN-RELATED"/>
    <property type="match status" value="1"/>
</dbReference>
<feature type="transmembrane region" description="Helical" evidence="5">
    <location>
        <begin position="260"/>
        <end position="279"/>
    </location>
</feature>
<feature type="transmembrane region" description="Helical" evidence="5">
    <location>
        <begin position="197"/>
        <end position="215"/>
    </location>
</feature>
<feature type="transmembrane region" description="Helical" evidence="5">
    <location>
        <begin position="6"/>
        <end position="25"/>
    </location>
</feature>
<dbReference type="Proteomes" id="UP000581769">
    <property type="component" value="Unassembled WGS sequence"/>
</dbReference>
<keyword evidence="2 5" id="KW-0812">Transmembrane</keyword>
<sequence length="289" mass="29247">MSPWWPAIPAAVAGSIAFGATGALQHRAARRTGERGAVRVGILRSLAAQPMWVASLAVNAAGVVLQWIALSTAPLVLVQPLLALGLVFAVLVSGVLARRRPDRVVVAGTGLTVAGIAAFLVLARPTAGSDRPTLAVIAPSAAVLGVVLALCVAIAVRHRGQPRALALGTATGVLFGVTACLAKLAAADFTHGLGTALSGWPLYAVAGCGITGFLMSQNAFRAEIAMAPALALMLSLDPLVSVLVGALWLGEGFRHDLPALAGEASALVVLLAGIAVLSTRAPQAVRAQR</sequence>
<dbReference type="GO" id="GO:0015095">
    <property type="term" value="F:magnesium ion transmembrane transporter activity"/>
    <property type="evidence" value="ECO:0007669"/>
    <property type="project" value="InterPro"/>
</dbReference>
<dbReference type="AlphaFoldDB" id="A0A840J244"/>
<feature type="transmembrane region" description="Helical" evidence="5">
    <location>
        <begin position="46"/>
        <end position="69"/>
    </location>
</feature>
<feature type="transmembrane region" description="Helical" evidence="5">
    <location>
        <begin position="164"/>
        <end position="185"/>
    </location>
</feature>
<feature type="transmembrane region" description="Helical" evidence="5">
    <location>
        <begin position="104"/>
        <end position="123"/>
    </location>
</feature>
<dbReference type="InterPro" id="IPR008521">
    <property type="entry name" value="Mg_trans_NIPA"/>
</dbReference>
<evidence type="ECO:0000313" key="7">
    <source>
        <dbReference type="Proteomes" id="UP000581769"/>
    </source>
</evidence>
<evidence type="ECO:0000256" key="5">
    <source>
        <dbReference type="SAM" id="Phobius"/>
    </source>
</evidence>
<gene>
    <name evidence="6" type="ORF">BJY18_006571</name>
</gene>
<comment type="subcellular location">
    <subcellularLocation>
        <location evidence="1">Membrane</location>
        <topology evidence="1">Multi-pass membrane protein</topology>
    </subcellularLocation>
</comment>
<dbReference type="Pfam" id="PF05653">
    <property type="entry name" value="Mg_trans_NIPA"/>
    <property type="match status" value="1"/>
</dbReference>
<dbReference type="EMBL" id="JACHMG010000001">
    <property type="protein sequence ID" value="MBB4689086.1"/>
    <property type="molecule type" value="Genomic_DNA"/>
</dbReference>
<feature type="transmembrane region" description="Helical" evidence="5">
    <location>
        <begin position="75"/>
        <end position="97"/>
    </location>
</feature>
<evidence type="ECO:0000313" key="6">
    <source>
        <dbReference type="EMBL" id="MBB4689086.1"/>
    </source>
</evidence>
<keyword evidence="7" id="KW-1185">Reference proteome</keyword>
<evidence type="ECO:0000256" key="4">
    <source>
        <dbReference type="ARBA" id="ARBA00023136"/>
    </source>
</evidence>
<dbReference type="PANTHER" id="PTHR40761">
    <property type="entry name" value="CONSERVED INTEGRAL MEMBRANE ALANINE VALINE AND LEUCINE RICH PROTEIN-RELATED"/>
    <property type="match status" value="1"/>
</dbReference>
<reference evidence="6 7" key="1">
    <citation type="submission" date="2020-08" db="EMBL/GenBank/DDBJ databases">
        <title>Sequencing the genomes of 1000 actinobacteria strains.</title>
        <authorList>
            <person name="Klenk H.-P."/>
        </authorList>
    </citation>
    <scope>NUCLEOTIDE SEQUENCE [LARGE SCALE GENOMIC DNA]</scope>
    <source>
        <strain evidence="6 7">DSM 45859</strain>
    </source>
</reference>
<feature type="transmembrane region" description="Helical" evidence="5">
    <location>
        <begin position="135"/>
        <end position="157"/>
    </location>
</feature>
<dbReference type="SUPFAM" id="SSF103481">
    <property type="entry name" value="Multidrug resistance efflux transporter EmrE"/>
    <property type="match status" value="1"/>
</dbReference>
<proteinExistence type="predicted"/>
<protein>
    <submittedName>
        <fullName evidence="6">Drug/metabolite transporter (DMT)-like permease</fullName>
    </submittedName>
</protein>
<dbReference type="InterPro" id="IPR037185">
    <property type="entry name" value="EmrE-like"/>
</dbReference>
<accession>A0A840J244</accession>
<organism evidence="6 7">
    <name type="scientific">Amycolatopsis jiangsuensis</name>
    <dbReference type="NCBI Taxonomy" id="1181879"/>
    <lineage>
        <taxon>Bacteria</taxon>
        <taxon>Bacillati</taxon>
        <taxon>Actinomycetota</taxon>
        <taxon>Actinomycetes</taxon>
        <taxon>Pseudonocardiales</taxon>
        <taxon>Pseudonocardiaceae</taxon>
        <taxon>Amycolatopsis</taxon>
    </lineage>
</organism>
<name>A0A840J244_9PSEU</name>
<dbReference type="NCBIfam" id="NF038012">
    <property type="entry name" value="DMT_1"/>
    <property type="match status" value="1"/>
</dbReference>
<comment type="caution">
    <text evidence="6">The sequence shown here is derived from an EMBL/GenBank/DDBJ whole genome shotgun (WGS) entry which is preliminary data.</text>
</comment>
<evidence type="ECO:0000256" key="3">
    <source>
        <dbReference type="ARBA" id="ARBA00022989"/>
    </source>
</evidence>
<keyword evidence="3 5" id="KW-1133">Transmembrane helix</keyword>
<evidence type="ECO:0000256" key="1">
    <source>
        <dbReference type="ARBA" id="ARBA00004141"/>
    </source>
</evidence>